<organism evidence="2 3">
    <name type="scientific">Flavipsychrobacter stenotrophus</name>
    <dbReference type="NCBI Taxonomy" id="2077091"/>
    <lineage>
        <taxon>Bacteria</taxon>
        <taxon>Pseudomonadati</taxon>
        <taxon>Bacteroidota</taxon>
        <taxon>Chitinophagia</taxon>
        <taxon>Chitinophagales</taxon>
        <taxon>Chitinophagaceae</taxon>
        <taxon>Flavipsychrobacter</taxon>
    </lineage>
</organism>
<sequence>MKTLLTTALYFLMTWSADAQCDLHKKTDDFTNKTSVWTDKVKITSGGTPSLLKSYGDNCRYKIYFRLIEQNGKVFISMSENSDQCVCSIEAIALKFKDGKVIIKNNYKDGETIKTPLGEERFTFFEITNDELSQLSTGSVTKFRITEPGCRDHPVLEEEMEDAFATKILQYAGCVLQNTGDK</sequence>
<dbReference type="AlphaFoldDB" id="A0A2S7T2H3"/>
<comment type="caution">
    <text evidence="2">The sequence shown here is derived from an EMBL/GenBank/DDBJ whole genome shotgun (WGS) entry which is preliminary data.</text>
</comment>
<name>A0A2S7T2H3_9BACT</name>
<proteinExistence type="predicted"/>
<keyword evidence="1" id="KW-0732">Signal</keyword>
<dbReference type="EMBL" id="PPSL01000001">
    <property type="protein sequence ID" value="PQJ12995.1"/>
    <property type="molecule type" value="Genomic_DNA"/>
</dbReference>
<feature type="signal peptide" evidence="1">
    <location>
        <begin position="1"/>
        <end position="19"/>
    </location>
</feature>
<protein>
    <recommendedName>
        <fullName evidence="4">Lipocalin-like domain-containing protein</fullName>
    </recommendedName>
</protein>
<feature type="chain" id="PRO_5015754959" description="Lipocalin-like domain-containing protein" evidence="1">
    <location>
        <begin position="20"/>
        <end position="182"/>
    </location>
</feature>
<evidence type="ECO:0000313" key="2">
    <source>
        <dbReference type="EMBL" id="PQJ12995.1"/>
    </source>
</evidence>
<gene>
    <name evidence="2" type="ORF">CJD36_004420</name>
</gene>
<evidence type="ECO:0000256" key="1">
    <source>
        <dbReference type="SAM" id="SignalP"/>
    </source>
</evidence>
<dbReference type="RefSeq" id="WP_105037879.1">
    <property type="nucleotide sequence ID" value="NZ_PPSL01000001.1"/>
</dbReference>
<accession>A0A2S7T2H3</accession>
<evidence type="ECO:0008006" key="4">
    <source>
        <dbReference type="Google" id="ProtNLM"/>
    </source>
</evidence>
<evidence type="ECO:0000313" key="3">
    <source>
        <dbReference type="Proteomes" id="UP000239872"/>
    </source>
</evidence>
<dbReference type="Proteomes" id="UP000239872">
    <property type="component" value="Unassembled WGS sequence"/>
</dbReference>
<reference evidence="2 3" key="1">
    <citation type="submission" date="2018-01" db="EMBL/GenBank/DDBJ databases">
        <title>A novel member of the phylum Bacteroidetes isolated from glacier ice.</title>
        <authorList>
            <person name="Liu Q."/>
            <person name="Xin Y.-H."/>
        </authorList>
    </citation>
    <scope>NUCLEOTIDE SEQUENCE [LARGE SCALE GENOMIC DNA]</scope>
    <source>
        <strain evidence="2 3">RB1R16</strain>
    </source>
</reference>
<keyword evidence="3" id="KW-1185">Reference proteome</keyword>